<dbReference type="EMBL" id="BPQQ01000005">
    <property type="protein sequence ID" value="GJD98704.1"/>
    <property type="molecule type" value="Genomic_DNA"/>
</dbReference>
<dbReference type="Proteomes" id="UP001055153">
    <property type="component" value="Unassembled WGS sequence"/>
</dbReference>
<organism evidence="1 2">
    <name type="scientific">Methylobacterium isbiliense</name>
    <dbReference type="NCBI Taxonomy" id="315478"/>
    <lineage>
        <taxon>Bacteria</taxon>
        <taxon>Pseudomonadati</taxon>
        <taxon>Pseudomonadota</taxon>
        <taxon>Alphaproteobacteria</taxon>
        <taxon>Hyphomicrobiales</taxon>
        <taxon>Methylobacteriaceae</taxon>
        <taxon>Methylobacterium</taxon>
    </lineage>
</organism>
<keyword evidence="2" id="KW-1185">Reference proteome</keyword>
<proteinExistence type="predicted"/>
<protein>
    <submittedName>
        <fullName evidence="1">Uncharacterized protein</fullName>
    </submittedName>
</protein>
<evidence type="ECO:0000313" key="2">
    <source>
        <dbReference type="Proteomes" id="UP001055153"/>
    </source>
</evidence>
<name>A0ABQ4S8A3_9HYPH</name>
<reference evidence="1" key="1">
    <citation type="journal article" date="2021" name="Front. Microbiol.">
        <title>Comprehensive Comparative Genomics and Phenotyping of Methylobacterium Species.</title>
        <authorList>
            <person name="Alessa O."/>
            <person name="Ogura Y."/>
            <person name="Fujitani Y."/>
            <person name="Takami H."/>
            <person name="Hayashi T."/>
            <person name="Sahin N."/>
            <person name="Tani A."/>
        </authorList>
    </citation>
    <scope>NUCLEOTIDE SEQUENCE</scope>
    <source>
        <strain evidence="1">DSM 17168</strain>
    </source>
</reference>
<comment type="caution">
    <text evidence="1">The sequence shown here is derived from an EMBL/GenBank/DDBJ whole genome shotgun (WGS) entry which is preliminary data.</text>
</comment>
<sequence length="72" mass="8298">MTKGGRRAPFRFAREANVWFASEANVWFAGRATMRFARSGRPPGPAQRLNFLYLMRWGMVESTPSRRFLSVS</sequence>
<evidence type="ECO:0000313" key="1">
    <source>
        <dbReference type="EMBL" id="GJD98704.1"/>
    </source>
</evidence>
<gene>
    <name evidence="1" type="ORF">GMJLKIPL_0615</name>
</gene>
<reference evidence="1" key="2">
    <citation type="submission" date="2021-08" db="EMBL/GenBank/DDBJ databases">
        <authorList>
            <person name="Tani A."/>
            <person name="Ola A."/>
            <person name="Ogura Y."/>
            <person name="Katsura K."/>
            <person name="Hayashi T."/>
        </authorList>
    </citation>
    <scope>NUCLEOTIDE SEQUENCE</scope>
    <source>
        <strain evidence="1">DSM 17168</strain>
    </source>
</reference>
<accession>A0ABQ4S8A3</accession>